<dbReference type="RefSeq" id="WP_172185142.1">
    <property type="nucleotide sequence ID" value="NZ_CAWPPK010000263.1"/>
</dbReference>
<gene>
    <name evidence="1" type="ORF">E5S67_00487</name>
</gene>
<dbReference type="Proteomes" id="UP000702425">
    <property type="component" value="Unassembled WGS sequence"/>
</dbReference>
<comment type="caution">
    <text evidence="1">The sequence shown here is derived from an EMBL/GenBank/DDBJ whole genome shotgun (WGS) entry which is preliminary data.</text>
</comment>
<keyword evidence="2" id="KW-1185">Reference proteome</keyword>
<evidence type="ECO:0000313" key="2">
    <source>
        <dbReference type="Proteomes" id="UP000702425"/>
    </source>
</evidence>
<proteinExistence type="predicted"/>
<sequence length="176" mass="19886">MAIKVMEIELAEQINPIQKLGKYEGFRILVRYRGRPLGWADVSNSPWEQTIATDRVPQTIVDKLGKEFVRSTLVELFGQEPAAVSHRHLPSMSVVICTRNRTVPRLEIWNFVCSHWLNRMLLRRLMIPGQLTCKLVVSELLGVLQSPFAYREAHLQAQCLAAVLGVEPLVCAGGVR</sequence>
<accession>A0ABX2CQT6</accession>
<evidence type="ECO:0000313" key="1">
    <source>
        <dbReference type="EMBL" id="NQE32771.1"/>
    </source>
</evidence>
<organism evidence="1 2">
    <name type="scientific">Microcoleus asticus IPMA8</name>
    <dbReference type="NCBI Taxonomy" id="2563858"/>
    <lineage>
        <taxon>Bacteria</taxon>
        <taxon>Bacillati</taxon>
        <taxon>Cyanobacteriota</taxon>
        <taxon>Cyanophyceae</taxon>
        <taxon>Oscillatoriophycideae</taxon>
        <taxon>Oscillatoriales</taxon>
        <taxon>Microcoleaceae</taxon>
        <taxon>Microcoleus</taxon>
        <taxon>Microcoleus asticus</taxon>
    </lineage>
</organism>
<reference evidence="1 2" key="1">
    <citation type="journal article" date="2020" name="Sci. Rep.">
        <title>A novel cyanobacterial geosmin producer, revising GeoA distribution and dispersion patterns in Bacteria.</title>
        <authorList>
            <person name="Churro C."/>
            <person name="Semedo-Aguiar A.P."/>
            <person name="Silva A.D."/>
            <person name="Pereira-Leal J.B."/>
            <person name="Leite R.B."/>
        </authorList>
    </citation>
    <scope>NUCLEOTIDE SEQUENCE [LARGE SCALE GENOMIC DNA]</scope>
    <source>
        <strain evidence="1 2">IPMA8</strain>
    </source>
</reference>
<name>A0ABX2CQT6_9CYAN</name>
<protein>
    <submittedName>
        <fullName evidence="1">Uncharacterized protein</fullName>
    </submittedName>
</protein>
<dbReference type="EMBL" id="SRRZ01000005">
    <property type="protein sequence ID" value="NQE32771.1"/>
    <property type="molecule type" value="Genomic_DNA"/>
</dbReference>